<dbReference type="AlphaFoldDB" id="A0A0U0UD20"/>
<dbReference type="EMBL" id="CSAD01001064">
    <property type="protein sequence ID" value="COW81521.1"/>
    <property type="molecule type" value="Genomic_DNA"/>
</dbReference>
<evidence type="ECO:0000256" key="1">
    <source>
        <dbReference type="SAM" id="MobiDB-lite"/>
    </source>
</evidence>
<dbReference type="EMBL" id="CSAE01000787">
    <property type="protein sequence ID" value="COW91738.1"/>
    <property type="molecule type" value="Genomic_DNA"/>
</dbReference>
<gene>
    <name evidence="2" type="ORF">ERS007679_04348</name>
    <name evidence="3" type="ORF">ERS007703_04454</name>
</gene>
<proteinExistence type="predicted"/>
<evidence type="ECO:0000313" key="3">
    <source>
        <dbReference type="EMBL" id="COW91738.1"/>
    </source>
</evidence>
<evidence type="ECO:0000313" key="2">
    <source>
        <dbReference type="EMBL" id="COW81521.1"/>
    </source>
</evidence>
<dbReference type="Proteomes" id="UP000038802">
    <property type="component" value="Unassembled WGS sequence"/>
</dbReference>
<accession>A0A0U0UD20</accession>
<evidence type="ECO:0000313" key="5">
    <source>
        <dbReference type="Proteomes" id="UP000045842"/>
    </source>
</evidence>
<protein>
    <submittedName>
        <fullName evidence="3">Uncharacterized protein</fullName>
    </submittedName>
</protein>
<feature type="compositionally biased region" description="Basic and acidic residues" evidence="1">
    <location>
        <begin position="50"/>
        <end position="59"/>
    </location>
</feature>
<reference evidence="4 5" key="1">
    <citation type="submission" date="2015-03" db="EMBL/GenBank/DDBJ databases">
        <authorList>
            <consortium name="Pathogen Informatics"/>
        </authorList>
    </citation>
    <scope>NUCLEOTIDE SEQUENCE [LARGE SCALE GENOMIC DNA]</scope>
    <source>
        <strain evidence="2 5">G09801536</strain>
        <strain evidence="4">K00500041</strain>
    </source>
</reference>
<sequence length="125" mass="13236">MPRQGAVHPAPGDPFQVAQTWRQQVGVAPKLIDHKPRDQRLVLGSQQRDGAQERSEHPAAVDVTDDDGRQSRMTGKPHVDVVTCAQVDFGRAAGALRDNDVVAGGEGVEGAACGLGERSPPRTPA</sequence>
<dbReference type="Proteomes" id="UP000045842">
    <property type="component" value="Unassembled WGS sequence"/>
</dbReference>
<organism evidence="3 4">
    <name type="scientific">Mycobacterium tuberculosis</name>
    <dbReference type="NCBI Taxonomy" id="1773"/>
    <lineage>
        <taxon>Bacteria</taxon>
        <taxon>Bacillati</taxon>
        <taxon>Actinomycetota</taxon>
        <taxon>Actinomycetes</taxon>
        <taxon>Mycobacteriales</taxon>
        <taxon>Mycobacteriaceae</taxon>
        <taxon>Mycobacterium</taxon>
        <taxon>Mycobacterium tuberculosis complex</taxon>
    </lineage>
</organism>
<evidence type="ECO:0000313" key="4">
    <source>
        <dbReference type="Proteomes" id="UP000038802"/>
    </source>
</evidence>
<feature type="region of interest" description="Disordered" evidence="1">
    <location>
        <begin position="44"/>
        <end position="77"/>
    </location>
</feature>
<feature type="region of interest" description="Disordered" evidence="1">
    <location>
        <begin position="105"/>
        <end position="125"/>
    </location>
</feature>
<name>A0A0U0UD20_MYCTX</name>
<reference evidence="3" key="2">
    <citation type="submission" date="2015-03" db="EMBL/GenBank/DDBJ databases">
        <authorList>
            <person name="Murphy D."/>
        </authorList>
    </citation>
    <scope>NUCLEOTIDE SEQUENCE [LARGE SCALE GENOMIC DNA]</scope>
    <source>
        <strain evidence="3">K00500041</strain>
    </source>
</reference>